<feature type="domain" description="EF-hand" evidence="5">
    <location>
        <begin position="207"/>
        <end position="242"/>
    </location>
</feature>
<evidence type="ECO:0000256" key="3">
    <source>
        <dbReference type="ARBA" id="ARBA00022837"/>
    </source>
</evidence>
<feature type="domain" description="EF-hand" evidence="5">
    <location>
        <begin position="1140"/>
        <end position="1175"/>
    </location>
</feature>
<dbReference type="Proteomes" id="UP001318040">
    <property type="component" value="Chromosome 7"/>
</dbReference>
<dbReference type="InterPro" id="IPR018247">
    <property type="entry name" value="EF_Hand_1_Ca_BS"/>
</dbReference>
<feature type="compositionally biased region" description="Polar residues" evidence="4">
    <location>
        <begin position="174"/>
        <end position="186"/>
    </location>
</feature>
<dbReference type="PANTHER" id="PTHR20875:SF2">
    <property type="entry name" value="EF-HAND CALCIUM-BINDING DOMAIN-CONTAINING PROTEIN 6"/>
    <property type="match status" value="1"/>
</dbReference>
<dbReference type="Gene3D" id="1.10.238.10">
    <property type="entry name" value="EF-hand"/>
    <property type="match status" value="13"/>
</dbReference>
<sequence length="1613" mass="180442">MPTSMPRQDSSLATLRPVSRGVVFSVRPGSRRDAPLGRSSSSTVHMEQLYPANKGAPCRINGLDAQVTSPVASKESLTPSVALSPKPALSASEVAELVRHGVEERTEQLVRAFRALDPGRAGTVSHGELRRVLDLFVLPLTDPQFGALLVMVPAGRNGNIPYLQFLEHFLGQPTRPSTASSRQKSTPPAGRGINEETDLLLRKKLGRDLKGVVRTFRLFDYNGDGRVQRHELRGVLESHGARLSESQFSKLWARHDVHQGGTVAYQEFLESLGLSQESQWHPEPDTVQLLLNWEAVRRDAAEERKQLGSRCDERGYMGQAGDAKEAEPEASPEELQAAFRKKVCENYGNLQRAFRAFDGSGSGTLAVEDFVSVLRSFTLPLAPEAMLRVLTQLGIKATGKVPWELFLAKFPNPQSIGNGQTLPMRSSHRVNPFRGADESTSASEVLARLRKHILECYPSLKEAFLALDINRQGRVTRQELRRLVEGFGFRMGDGHFRELMLLLDPGHSGFVDYTDFLCLFEPRETLDAHKWLNSTHRVNGHKTTDILTWKAAEEILRDKLTERWKDVCEAFDSCDQDADGFITQDNLRAILRRFGPSLSDEHFNKLCTGCEQGPGFRIRFSEFLLRLGVDPRPGDFAGVSSRLHSESNAREVKRQADLSARLELIEGEARKLTGALPLREVLVRLRDHVAQRDTTLHQSFARHDRRGEGRVSHFDFRQILQECGMIMEDDQFNALLQRLGFTNGSITYSDFVACFDDRRIHGPGEQLLLSPNHRVAEASRQHSRAEDCHAALPDKLRQVYTDLRSAFNKADGDRDGAVTAGDLRRLLETLHFSLTDGEFGRLLGMLGLNERSRLSYGDFLQTFDPPTQEGEPRWLEAGARIMEIKDPSEMACEQAHQYLVSRARKSWKDVSQAFRDYDENGDRVVQKSELRTLLFRYMLPLTSHDFDSLWARYDPDGHGVISEQELAQLLDVARPPTGVDKGPSARIAEQNQATLATLAEGQRERRCELAGQQARRGAFYNLEQLAQEIKDKFRDKYSDFGAAFARADRDKDGFVTEDDLRHMLCEHNYSLDREQFEQLLGKLGIPTEGSRLSYADFLRAVDDGRASRYGVRPSKPCGGNATQRLSPEGALAFLREKVPSLLAVLQKAFSAFDKSQRGLVKEEEFRRVLDNFCLKLDGPQFQHLLKRLKRGGDGTVDWQDFLEAFSLLSDKTEGADWQREVARAALAGHRGAGDHALSAGGVLRRLRDVVSARFYAVARALVCADLPGVGRLTREQFRQVVHRHFLRLSDKQFEELWAQLPVDECDKLDYREFLKRFCDGTALPAAAFTSSAPPGMLTQSVGAIGQNGCTAPAAAPAAAAVPVAAGVAHNGATAMKSRPKTTASCLLTRSQSLNTGHRPASVAGSVRGGTARAVRSTPLVDCEALESRLRERVSRRWQEILRECRLKDPTASGEIGANDLLGVLRSFDVWLSEDELAGLASKFAAHSTGHVAYRAFLRHLVLTLRPRQHGLLQRQRLQQPSFTPGGMAPNDAFLEAMLHLREQVLPNWRPMRRAFRAVDPSASGFLSAPDFRQVLKQFAINLTEDEFFQILNYYDGQLHNRVPYNAFLRTFLV</sequence>
<feature type="domain" description="EF-hand" evidence="5">
    <location>
        <begin position="691"/>
        <end position="726"/>
    </location>
</feature>
<dbReference type="Pfam" id="PF08976">
    <property type="entry name" value="EF-hand_11"/>
    <property type="match status" value="1"/>
</dbReference>
<name>A0AAJ7WPK6_PETMA</name>
<feature type="domain" description="EF-hand" evidence="5">
    <location>
        <begin position="455"/>
        <end position="490"/>
    </location>
</feature>
<dbReference type="InterPro" id="IPR052603">
    <property type="entry name" value="EFCB6"/>
</dbReference>
<evidence type="ECO:0000259" key="5">
    <source>
        <dbReference type="PROSITE" id="PS50222"/>
    </source>
</evidence>
<evidence type="ECO:0000256" key="4">
    <source>
        <dbReference type="SAM" id="MobiDB-lite"/>
    </source>
</evidence>
<feature type="domain" description="EF-hand" evidence="5">
    <location>
        <begin position="562"/>
        <end position="597"/>
    </location>
</feature>
<dbReference type="PROSITE" id="PS00018">
    <property type="entry name" value="EF_HAND_1"/>
    <property type="match status" value="6"/>
</dbReference>
<evidence type="ECO:0000313" key="6">
    <source>
        <dbReference type="Proteomes" id="UP001318040"/>
    </source>
</evidence>
<dbReference type="InterPro" id="IPR002048">
    <property type="entry name" value="EF_hand_dom"/>
</dbReference>
<feature type="compositionally biased region" description="Basic and acidic residues" evidence="4">
    <location>
        <begin position="304"/>
        <end position="315"/>
    </location>
</feature>
<reference evidence="7" key="1">
    <citation type="submission" date="2025-08" db="UniProtKB">
        <authorList>
            <consortium name="RefSeq"/>
        </authorList>
    </citation>
    <scope>IDENTIFICATION</scope>
    <source>
        <tissue evidence="7">Sperm</tissue>
    </source>
</reference>
<dbReference type="InterPro" id="IPR015070">
    <property type="entry name" value="EF_hand_DJBP"/>
</dbReference>
<protein>
    <submittedName>
        <fullName evidence="7">EF-hand calcium-binding domain-containing protein 6 isoform X1</fullName>
    </submittedName>
</protein>
<dbReference type="KEGG" id="pmrn:116940013"/>
<feature type="domain" description="EF-hand" evidence="5">
    <location>
        <begin position="104"/>
        <end position="139"/>
    </location>
</feature>
<feature type="domain" description="EF-hand" evidence="5">
    <location>
        <begin position="1546"/>
        <end position="1581"/>
    </location>
</feature>
<dbReference type="SUPFAM" id="SSF47473">
    <property type="entry name" value="EF-hand"/>
    <property type="match status" value="8"/>
</dbReference>
<dbReference type="PANTHER" id="PTHR20875">
    <property type="entry name" value="EF-HAND CALCIUM-BINDING DOMAIN-CONTAINING PROTEIN 6-RELATED"/>
    <property type="match status" value="1"/>
</dbReference>
<gene>
    <name evidence="7" type="primary">EFCAB6</name>
</gene>
<feature type="domain" description="EF-hand" evidence="5">
    <location>
        <begin position="1035"/>
        <end position="1070"/>
    </location>
</feature>
<dbReference type="SMART" id="SM00054">
    <property type="entry name" value="EFh"/>
    <property type="match status" value="15"/>
</dbReference>
<feature type="domain" description="EF-hand" evidence="5">
    <location>
        <begin position="941"/>
        <end position="976"/>
    </location>
</feature>
<keyword evidence="3" id="KW-0106">Calcium</keyword>
<dbReference type="RefSeq" id="XP_032805102.1">
    <property type="nucleotide sequence ID" value="XM_032949211.1"/>
</dbReference>
<evidence type="ECO:0000256" key="1">
    <source>
        <dbReference type="ARBA" id="ARBA00022553"/>
    </source>
</evidence>
<evidence type="ECO:0000313" key="7">
    <source>
        <dbReference type="RefSeq" id="XP_032805102.1"/>
    </source>
</evidence>
<feature type="domain" description="EF-hand" evidence="5">
    <location>
        <begin position="345"/>
        <end position="380"/>
    </location>
</feature>
<dbReference type="InterPro" id="IPR011992">
    <property type="entry name" value="EF-hand-dom_pair"/>
</dbReference>
<evidence type="ECO:0000256" key="2">
    <source>
        <dbReference type="ARBA" id="ARBA00022737"/>
    </source>
</evidence>
<dbReference type="Pfam" id="PF13499">
    <property type="entry name" value="EF-hand_7"/>
    <property type="match status" value="2"/>
</dbReference>
<feature type="domain" description="EF-hand" evidence="5">
    <location>
        <begin position="798"/>
        <end position="833"/>
    </location>
</feature>
<dbReference type="CDD" id="cd00051">
    <property type="entry name" value="EFh"/>
    <property type="match status" value="5"/>
</dbReference>
<keyword evidence="6" id="KW-1185">Reference proteome</keyword>
<dbReference type="CTD" id="64800"/>
<organism evidence="6 7">
    <name type="scientific">Petromyzon marinus</name>
    <name type="common">Sea lamprey</name>
    <dbReference type="NCBI Taxonomy" id="7757"/>
    <lineage>
        <taxon>Eukaryota</taxon>
        <taxon>Metazoa</taxon>
        <taxon>Chordata</taxon>
        <taxon>Craniata</taxon>
        <taxon>Vertebrata</taxon>
        <taxon>Cyclostomata</taxon>
        <taxon>Hyperoartia</taxon>
        <taxon>Petromyzontiformes</taxon>
        <taxon>Petromyzontidae</taxon>
        <taxon>Petromyzon</taxon>
    </lineage>
</organism>
<proteinExistence type="predicted"/>
<keyword evidence="2" id="KW-0677">Repeat</keyword>
<keyword evidence="1" id="KW-0597">Phosphoprotein</keyword>
<dbReference type="FunFam" id="1.10.238.10:FF:000179">
    <property type="entry name" value="EF-hand calcium-binding domain-containing protein 6"/>
    <property type="match status" value="1"/>
</dbReference>
<feature type="region of interest" description="Disordered" evidence="4">
    <location>
        <begin position="173"/>
        <end position="194"/>
    </location>
</feature>
<dbReference type="Pfam" id="PF13202">
    <property type="entry name" value="EF-hand_5"/>
    <property type="match status" value="3"/>
</dbReference>
<accession>A0AAJ7WPK6</accession>
<dbReference type="PROSITE" id="PS50222">
    <property type="entry name" value="EF_HAND_2"/>
    <property type="match status" value="12"/>
</dbReference>
<dbReference type="GO" id="GO:0005654">
    <property type="term" value="C:nucleoplasm"/>
    <property type="evidence" value="ECO:0007669"/>
    <property type="project" value="TreeGrafter"/>
</dbReference>
<dbReference type="GO" id="GO:0005509">
    <property type="term" value="F:calcium ion binding"/>
    <property type="evidence" value="ECO:0007669"/>
    <property type="project" value="InterPro"/>
</dbReference>
<feature type="region of interest" description="Disordered" evidence="4">
    <location>
        <begin position="304"/>
        <end position="330"/>
    </location>
</feature>
<feature type="domain" description="EF-hand" evidence="5">
    <location>
        <begin position="905"/>
        <end position="940"/>
    </location>
</feature>